<sequence>MRLPPILIPLGLISLSLAACRSDETVSAYGAANIEWRLIELDGQPFPSTANLRFPEPGRIAGSAPCNTYGAVMEAPYPWFDVQQVSVTRMACDALALERQFLQTLQDMSLSEVSGATLILSNTDGREMIFTAAE</sequence>
<organism evidence="2 3">
    <name type="scientific">Parasedimentitalea marina</name>
    <dbReference type="NCBI Taxonomy" id="2483033"/>
    <lineage>
        <taxon>Bacteria</taxon>
        <taxon>Pseudomonadati</taxon>
        <taxon>Pseudomonadota</taxon>
        <taxon>Alphaproteobacteria</taxon>
        <taxon>Rhodobacterales</taxon>
        <taxon>Paracoccaceae</taxon>
        <taxon>Parasedimentitalea</taxon>
    </lineage>
</organism>
<evidence type="ECO:0000313" key="3">
    <source>
        <dbReference type="Proteomes" id="UP000283063"/>
    </source>
</evidence>
<evidence type="ECO:0000259" key="1">
    <source>
        <dbReference type="Pfam" id="PF03724"/>
    </source>
</evidence>
<dbReference type="InterPro" id="IPR053147">
    <property type="entry name" value="Hsp_HslJ-like"/>
</dbReference>
<feature type="domain" description="DUF306" evidence="1">
    <location>
        <begin position="33"/>
        <end position="128"/>
    </location>
</feature>
<dbReference type="Proteomes" id="UP000283063">
    <property type="component" value="Chromosome"/>
</dbReference>
<dbReference type="Pfam" id="PF03724">
    <property type="entry name" value="META"/>
    <property type="match status" value="1"/>
</dbReference>
<dbReference type="AlphaFoldDB" id="A0A3T0MXZ5"/>
<dbReference type="KEGG" id="sedi:EBB79_01105"/>
<proteinExistence type="predicted"/>
<gene>
    <name evidence="2" type="ORF">EBB79_01105</name>
</gene>
<reference evidence="2 3" key="1">
    <citation type="submission" date="2018-10" db="EMBL/GenBank/DDBJ databases">
        <title>Parasedimentitalea marina sp. nov., a psychrophilic bacterium isolated from deep seawater of the New Britain Trench.</title>
        <authorList>
            <person name="Cao J."/>
        </authorList>
    </citation>
    <scope>NUCLEOTIDE SEQUENCE [LARGE SCALE GENOMIC DNA]</scope>
    <source>
        <strain evidence="2 3">W43</strain>
    </source>
</reference>
<keyword evidence="3" id="KW-1185">Reference proteome</keyword>
<dbReference type="RefSeq" id="WP_127747072.1">
    <property type="nucleotide sequence ID" value="NZ_CP033219.1"/>
</dbReference>
<accession>A0A3T0MXZ5</accession>
<dbReference type="PANTHER" id="PTHR35535:SF1">
    <property type="entry name" value="HEAT SHOCK PROTEIN HSLJ"/>
    <property type="match status" value="1"/>
</dbReference>
<protein>
    <submittedName>
        <fullName evidence="2">META domain-containing protein</fullName>
    </submittedName>
</protein>
<dbReference type="OrthoDB" id="7777568at2"/>
<dbReference type="EMBL" id="CP033219">
    <property type="protein sequence ID" value="AZV76629.1"/>
    <property type="molecule type" value="Genomic_DNA"/>
</dbReference>
<dbReference type="PROSITE" id="PS51257">
    <property type="entry name" value="PROKAR_LIPOPROTEIN"/>
    <property type="match status" value="1"/>
</dbReference>
<evidence type="ECO:0000313" key="2">
    <source>
        <dbReference type="EMBL" id="AZV76629.1"/>
    </source>
</evidence>
<dbReference type="InterPro" id="IPR038670">
    <property type="entry name" value="HslJ-like_sf"/>
</dbReference>
<name>A0A3T0MXZ5_9RHOB</name>
<dbReference type="InterPro" id="IPR005184">
    <property type="entry name" value="DUF306_Meta_HslJ"/>
</dbReference>
<dbReference type="PANTHER" id="PTHR35535">
    <property type="entry name" value="HEAT SHOCK PROTEIN HSLJ"/>
    <property type="match status" value="1"/>
</dbReference>
<dbReference type="Gene3D" id="2.40.128.270">
    <property type="match status" value="1"/>
</dbReference>